<evidence type="ECO:0000313" key="2">
    <source>
        <dbReference type="Proteomes" id="UP001054837"/>
    </source>
</evidence>
<dbReference type="AlphaFoldDB" id="A0AAV4S1E2"/>
<dbReference type="EMBL" id="BPLQ01007032">
    <property type="protein sequence ID" value="GIY27164.1"/>
    <property type="molecule type" value="Genomic_DNA"/>
</dbReference>
<proteinExistence type="predicted"/>
<keyword evidence="2" id="KW-1185">Reference proteome</keyword>
<comment type="caution">
    <text evidence="1">The sequence shown here is derived from an EMBL/GenBank/DDBJ whole genome shotgun (WGS) entry which is preliminary data.</text>
</comment>
<protein>
    <submittedName>
        <fullName evidence="1">Uncharacterized protein</fullName>
    </submittedName>
</protein>
<name>A0AAV4S1E2_9ARAC</name>
<gene>
    <name evidence="1" type="primary">AVEN_267003_1</name>
    <name evidence="1" type="ORF">CDAR_592721</name>
</gene>
<sequence length="259" mass="28792">MVHGLTTKKVSANKHHALSAAITEKTAIVMNNQGSVQNLRMDNLLPSSNGTNRTLSLDISLEPTTDTSSSVLVFDPLGSLVAWTIIEAVAVGFLTTAAFKSLHHNYHHSYHKPYSHSAFYIPETFYDYSSEDILDLSEREDNETFSGSLKLKSAVLPNKQKGFSKEVHDYVLKGCPISCSKKNVTKFVPVTRRQPYQNSLPLTEEMLQQMMGIPSSSTIPKIIETVNYTSLSMMEESWSINEEAIQTILLEDLGKTSLC</sequence>
<organism evidence="1 2">
    <name type="scientific">Caerostris darwini</name>
    <dbReference type="NCBI Taxonomy" id="1538125"/>
    <lineage>
        <taxon>Eukaryota</taxon>
        <taxon>Metazoa</taxon>
        <taxon>Ecdysozoa</taxon>
        <taxon>Arthropoda</taxon>
        <taxon>Chelicerata</taxon>
        <taxon>Arachnida</taxon>
        <taxon>Araneae</taxon>
        <taxon>Araneomorphae</taxon>
        <taxon>Entelegynae</taxon>
        <taxon>Araneoidea</taxon>
        <taxon>Araneidae</taxon>
        <taxon>Caerostris</taxon>
    </lineage>
</organism>
<evidence type="ECO:0000313" key="1">
    <source>
        <dbReference type="EMBL" id="GIY27164.1"/>
    </source>
</evidence>
<reference evidence="1 2" key="1">
    <citation type="submission" date="2021-06" db="EMBL/GenBank/DDBJ databases">
        <title>Caerostris darwini draft genome.</title>
        <authorList>
            <person name="Kono N."/>
            <person name="Arakawa K."/>
        </authorList>
    </citation>
    <scope>NUCLEOTIDE SEQUENCE [LARGE SCALE GENOMIC DNA]</scope>
</reference>
<accession>A0AAV4S1E2</accession>
<dbReference type="Proteomes" id="UP001054837">
    <property type="component" value="Unassembled WGS sequence"/>
</dbReference>